<keyword evidence="2" id="KW-1185">Reference proteome</keyword>
<comment type="caution">
    <text evidence="1">The sequence shown here is derived from an EMBL/GenBank/DDBJ whole genome shotgun (WGS) entry which is preliminary data.</text>
</comment>
<protein>
    <submittedName>
        <fullName evidence="1">Uncharacterized protein</fullName>
    </submittedName>
</protein>
<organism evidence="1 2">
    <name type="scientific">Rhizobium halophytocola</name>
    <dbReference type="NCBI Taxonomy" id="735519"/>
    <lineage>
        <taxon>Bacteria</taxon>
        <taxon>Pseudomonadati</taxon>
        <taxon>Pseudomonadota</taxon>
        <taxon>Alphaproteobacteria</taxon>
        <taxon>Hyphomicrobiales</taxon>
        <taxon>Rhizobiaceae</taxon>
        <taxon>Rhizobium/Agrobacterium group</taxon>
        <taxon>Rhizobium</taxon>
    </lineage>
</organism>
<evidence type="ECO:0000313" key="2">
    <source>
        <dbReference type="Proteomes" id="UP000759443"/>
    </source>
</evidence>
<dbReference type="RefSeq" id="WP_209943459.1">
    <property type="nucleotide sequence ID" value="NZ_JAGGJU010000003.1"/>
</dbReference>
<gene>
    <name evidence="1" type="ORF">J2Z17_001384</name>
</gene>
<reference evidence="1 2" key="1">
    <citation type="submission" date="2021-03" db="EMBL/GenBank/DDBJ databases">
        <title>Genomic Encyclopedia of Type Strains, Phase IV (KMG-IV): sequencing the most valuable type-strain genomes for metagenomic binning, comparative biology and taxonomic classification.</title>
        <authorList>
            <person name="Goeker M."/>
        </authorList>
    </citation>
    <scope>NUCLEOTIDE SEQUENCE [LARGE SCALE GENOMIC DNA]</scope>
    <source>
        <strain evidence="1 2">DSM 21600</strain>
    </source>
</reference>
<dbReference type="Proteomes" id="UP000759443">
    <property type="component" value="Unassembled WGS sequence"/>
</dbReference>
<evidence type="ECO:0000313" key="1">
    <source>
        <dbReference type="EMBL" id="MBP1849963.1"/>
    </source>
</evidence>
<dbReference type="EMBL" id="JAGGJU010000003">
    <property type="protein sequence ID" value="MBP1849963.1"/>
    <property type="molecule type" value="Genomic_DNA"/>
</dbReference>
<accession>A0ABS4DW94</accession>
<sequence>MATLENGLDLARHNVADAMPQRPTLHPLHEAAMRLAEIGLGRQRSRTKDLIGLLLGHGARAWRQSQPPVAIHLHISTPERRCPVVMKLR</sequence>
<proteinExistence type="predicted"/>
<name>A0ABS4DW94_9HYPH</name>